<gene>
    <name evidence="2" type="ORF">DNTS_026357</name>
</gene>
<dbReference type="EMBL" id="SRMA01025035">
    <property type="protein sequence ID" value="TRY99868.1"/>
    <property type="molecule type" value="Genomic_DNA"/>
</dbReference>
<feature type="region of interest" description="Disordered" evidence="1">
    <location>
        <begin position="163"/>
        <end position="183"/>
    </location>
</feature>
<comment type="caution">
    <text evidence="2">The sequence shown here is derived from an EMBL/GenBank/DDBJ whole genome shotgun (WGS) entry which is preliminary data.</text>
</comment>
<keyword evidence="3" id="KW-1185">Reference proteome</keyword>
<proteinExistence type="predicted"/>
<evidence type="ECO:0000313" key="2">
    <source>
        <dbReference type="EMBL" id="TRY99868.1"/>
    </source>
</evidence>
<feature type="non-terminal residue" evidence="2">
    <location>
        <position position="197"/>
    </location>
</feature>
<name>A0A553RCF3_9TELE</name>
<dbReference type="AlphaFoldDB" id="A0A553RCF3"/>
<accession>A0A553RCF3</accession>
<evidence type="ECO:0000256" key="1">
    <source>
        <dbReference type="SAM" id="MobiDB-lite"/>
    </source>
</evidence>
<protein>
    <submittedName>
        <fullName evidence="2">Uncharacterized protein</fullName>
    </submittedName>
</protein>
<dbReference type="Proteomes" id="UP000316079">
    <property type="component" value="Unassembled WGS sequence"/>
</dbReference>
<organism evidence="2 3">
    <name type="scientific">Danionella cerebrum</name>
    <dbReference type="NCBI Taxonomy" id="2873325"/>
    <lineage>
        <taxon>Eukaryota</taxon>
        <taxon>Metazoa</taxon>
        <taxon>Chordata</taxon>
        <taxon>Craniata</taxon>
        <taxon>Vertebrata</taxon>
        <taxon>Euteleostomi</taxon>
        <taxon>Actinopterygii</taxon>
        <taxon>Neopterygii</taxon>
        <taxon>Teleostei</taxon>
        <taxon>Ostariophysi</taxon>
        <taxon>Cypriniformes</taxon>
        <taxon>Danionidae</taxon>
        <taxon>Danioninae</taxon>
        <taxon>Danionella</taxon>
    </lineage>
</organism>
<reference evidence="2 3" key="1">
    <citation type="journal article" date="2019" name="Sci. Data">
        <title>Hybrid genome assembly and annotation of Danionella translucida.</title>
        <authorList>
            <person name="Kadobianskyi M."/>
            <person name="Schulze L."/>
            <person name="Schuelke M."/>
            <person name="Judkewitz B."/>
        </authorList>
    </citation>
    <scope>NUCLEOTIDE SEQUENCE [LARGE SCALE GENOMIC DNA]</scope>
    <source>
        <strain evidence="2 3">Bolton</strain>
    </source>
</reference>
<sequence length="197" mass="21031">MEALTEPKAGLEFRTLKELRSALQEIIPKSHSVPATLRTPGPRADPPVGDSYGSGLAAVKTGSSGEKRRSLRLGLLHPQGGILGYGSGSKGQRAAKLCRLVLPGTRYPPSEFRADTWLLRRTACRSLGAPTGGKVRRVNQWPWRCWAREGRAQATGGEGCRGIAAEPGSPHGWQSQKGWAGKGRMEARVTVPGGFPG</sequence>
<evidence type="ECO:0000313" key="3">
    <source>
        <dbReference type="Proteomes" id="UP000316079"/>
    </source>
</evidence>
<feature type="region of interest" description="Disordered" evidence="1">
    <location>
        <begin position="31"/>
        <end position="51"/>
    </location>
</feature>